<feature type="non-terminal residue" evidence="2">
    <location>
        <position position="1"/>
    </location>
</feature>
<name>Q8TAS9_HUMAN</name>
<accession>Q8TAS9</accession>
<organism evidence="2">
    <name type="scientific">Homo sapiens</name>
    <name type="common">Human</name>
    <dbReference type="NCBI Taxonomy" id="9606"/>
    <lineage>
        <taxon>Eukaryota</taxon>
        <taxon>Metazoa</taxon>
        <taxon>Chordata</taxon>
        <taxon>Craniata</taxon>
        <taxon>Vertebrata</taxon>
        <taxon>Euteleostomi</taxon>
        <taxon>Mammalia</taxon>
        <taxon>Eutheria</taxon>
        <taxon>Euarchontoglires</taxon>
        <taxon>Primates</taxon>
        <taxon>Haplorrhini</taxon>
        <taxon>Catarrhini</taxon>
        <taxon>Hominidae</taxon>
        <taxon>Homo</taxon>
    </lineage>
</organism>
<evidence type="ECO:0000256" key="1">
    <source>
        <dbReference type="SAM" id="MobiDB-lite"/>
    </source>
</evidence>
<dbReference type="EMBL" id="CH471144">
    <property type="protein sequence ID" value="EAW87190.1"/>
    <property type="molecule type" value="Genomic_DNA"/>
</dbReference>
<dbReference type="EMBL" id="BC025971">
    <property type="protein sequence ID" value="AAH25971.1"/>
    <property type="molecule type" value="mRNA"/>
</dbReference>
<reference evidence="3" key="1">
    <citation type="journal article" date="2001" name="Science">
        <title>The sequence of the human genome.</title>
        <authorList>
            <person name="Venter J.C."/>
            <person name="Adams M.D."/>
            <person name="Myers E.W."/>
            <person name="Li P.W."/>
            <person name="Mural R.J."/>
            <person name="Sutton G.G."/>
            <person name="Smith H.O."/>
            <person name="Yandell M."/>
            <person name="Evans C.A."/>
            <person name="Holt R.A."/>
            <person name="Gocayne J.D."/>
            <person name="Amanatides P."/>
            <person name="Ballew R.M."/>
            <person name="Huson D.H."/>
            <person name="Wortman J.R."/>
            <person name="Zhang Q."/>
            <person name="Kodira C.D."/>
            <person name="Zheng X.H."/>
            <person name="Chen L."/>
            <person name="Skupski M."/>
            <person name="Subramanian G."/>
            <person name="Thomas P.D."/>
            <person name="Zhang J."/>
            <person name="Gabor Miklos G.L."/>
            <person name="Nelson C."/>
            <person name="Broder S."/>
            <person name="Clark A.G."/>
            <person name="Nadeau J."/>
            <person name="McKusick V.A."/>
            <person name="Zinder N."/>
            <person name="Levine A.J."/>
            <person name="Roberts R.J."/>
            <person name="Simon M."/>
            <person name="Slayman C."/>
            <person name="Hunkapiller M."/>
            <person name="Bolanos R."/>
            <person name="Delcher A."/>
            <person name="Dew I."/>
            <person name="Fasulo D."/>
            <person name="Flanigan M."/>
            <person name="Florea L."/>
            <person name="Halpern A."/>
            <person name="Hannenhalli S."/>
            <person name="Kravitz S."/>
            <person name="Levy S."/>
            <person name="Mobarry C."/>
            <person name="Reinert K."/>
            <person name="Remington K."/>
            <person name="Abu-Threideh J."/>
            <person name="Beasley E."/>
            <person name="Biddick K."/>
            <person name="Bonazzi V."/>
            <person name="Brandon R."/>
            <person name="Cargill M."/>
            <person name="Chandramouliswaran I."/>
            <person name="Charlab R."/>
            <person name="Chaturvedi K."/>
            <person name="Deng Z."/>
            <person name="Di Francesco V."/>
            <person name="Dunn P."/>
            <person name="Eilbeck K."/>
            <person name="Evangelista C."/>
            <person name="Gabrielian A.E."/>
            <person name="Gan W."/>
            <person name="Ge W."/>
            <person name="Gong F."/>
            <person name="Gu Z."/>
            <person name="Guan P."/>
            <person name="Heiman T.J."/>
            <person name="Higgins M.E."/>
            <person name="Ji R.R."/>
            <person name="Ke Z."/>
            <person name="Ketchum K.A."/>
            <person name="Lai Z."/>
            <person name="Lei Y."/>
            <person name="Li Z."/>
            <person name="Li J."/>
            <person name="Liang Y."/>
            <person name="Lin X."/>
            <person name="Lu F."/>
            <person name="Merkulov G.V."/>
            <person name="Milshina N."/>
            <person name="Moore H.M."/>
            <person name="Naik A.K."/>
            <person name="Narayan V.A."/>
            <person name="Neelam B."/>
            <person name="Nusskern D."/>
            <person name="Rusch D.B."/>
            <person name="Salzberg S."/>
            <person name="Shao W."/>
            <person name="Shue B."/>
            <person name="Sun J."/>
            <person name="Wang Z."/>
            <person name="Wang A."/>
            <person name="Wang X."/>
            <person name="Wang J."/>
            <person name="Wei M."/>
            <person name="Wides R."/>
            <person name="Xiao C."/>
            <person name="Yan C."/>
            <person name="Yao A."/>
            <person name="Ye J."/>
            <person name="Zhan M."/>
            <person name="Zhang W."/>
            <person name="Zhang H."/>
            <person name="Zhao Q."/>
            <person name="Zheng L."/>
            <person name="Zhong F."/>
            <person name="Zhong W."/>
            <person name="Zhu S."/>
            <person name="Zhao S."/>
            <person name="Gilbert D."/>
            <person name="Baumhueter S."/>
            <person name="Spier G."/>
            <person name="Carter C."/>
            <person name="Cravchik A."/>
            <person name="Woodage T."/>
            <person name="Ali F."/>
            <person name="An H."/>
            <person name="Awe A."/>
            <person name="Baldwin D."/>
            <person name="Baden H."/>
            <person name="Barnstead M."/>
            <person name="Barrow I."/>
            <person name="Beeson K."/>
            <person name="Busam D."/>
            <person name="Carver A."/>
            <person name="Center A."/>
            <person name="Cheng M.L."/>
            <person name="Curry L."/>
            <person name="Danaher S."/>
            <person name="Davenport L."/>
            <person name="Desilets R."/>
            <person name="Dietz S."/>
            <person name="Dodson K."/>
            <person name="Doup L."/>
            <person name="Ferriera S."/>
            <person name="Garg N."/>
            <person name="Gluecksmann A."/>
            <person name="Hart B."/>
            <person name="Haynes J."/>
            <person name="Haynes C."/>
            <person name="Heiner C."/>
            <person name="Hladun S."/>
            <person name="Hostin D."/>
            <person name="Houck J."/>
            <person name="Howland T."/>
            <person name="Ibegwam C."/>
            <person name="Johnson J."/>
            <person name="Kalush F."/>
            <person name="Kline L."/>
            <person name="Koduru S."/>
            <person name="Love A."/>
            <person name="Mann F."/>
            <person name="May D."/>
            <person name="McCawley S."/>
            <person name="McIntosh T."/>
            <person name="McMullen I."/>
            <person name="Moy M."/>
            <person name="Moy L."/>
            <person name="Murphy B."/>
            <person name="Nelson K."/>
            <person name="Pfannkoch C."/>
            <person name="Pratts E."/>
            <person name="Puri V."/>
            <person name="Qureshi H."/>
            <person name="Reardon M."/>
            <person name="Rodriguez R."/>
            <person name="Rogers Y.H."/>
            <person name="Romblad D."/>
            <person name="Ruhfel B."/>
            <person name="Scott R."/>
            <person name="Sitter C."/>
            <person name="Smallwood M."/>
            <person name="Stewart E."/>
            <person name="Strong R."/>
            <person name="Suh E."/>
            <person name="Thomas R."/>
            <person name="Tint N.N."/>
            <person name="Tse S."/>
            <person name="Vech C."/>
            <person name="Wang G."/>
            <person name="Wetter J."/>
            <person name="Williams S."/>
            <person name="Williams M."/>
            <person name="Windsor S."/>
            <person name="Winn-Deen E."/>
            <person name="Wolfe K."/>
            <person name="Zaveri J."/>
            <person name="Zaveri K."/>
            <person name="Abril J.F."/>
            <person name="Guigo R."/>
            <person name="Campbell M.J."/>
            <person name="Sjolander K.V."/>
            <person name="Karlak B."/>
            <person name="Kejariwal A."/>
            <person name="Mi H."/>
            <person name="Lazareva B."/>
            <person name="Hatton T."/>
            <person name="Narechania A."/>
            <person name="Diemer K."/>
            <person name="Muruganujan A."/>
            <person name="Guo N."/>
            <person name="Sato S."/>
            <person name="Bafna V."/>
            <person name="Istrail S."/>
            <person name="Lippert R."/>
            <person name="Schwartz R."/>
            <person name="Walenz B."/>
            <person name="Yooseph S."/>
            <person name="Allen D."/>
            <person name="Basu A."/>
            <person name="Baxendale J."/>
            <person name="Blick L."/>
            <person name="Caminha M."/>
            <person name="Carnes-Stine J."/>
            <person name="Caulk P."/>
            <person name="Chiang Y.H."/>
            <person name="Coyne M."/>
            <person name="Dahlke C."/>
            <person name="Mays A."/>
            <person name="Dombroski M."/>
            <person name="Donnelly M."/>
            <person name="Ely D."/>
            <person name="Esparham S."/>
            <person name="Fosler C."/>
            <person name="Gire H."/>
            <person name="Glanowski S."/>
            <person name="Glasser K."/>
            <person name="Glodek A."/>
            <person name="Gorokhov M."/>
            <person name="Graham K."/>
            <person name="Gropman B."/>
            <person name="Harris M."/>
            <person name="Heil J."/>
            <person name="Henderson S."/>
            <person name="Hoover J."/>
            <person name="Jennings D."/>
            <person name="Jordan C."/>
            <person name="Jordan J."/>
            <person name="Kasha J."/>
            <person name="Kagan L."/>
            <person name="Kraft C."/>
            <person name="Levitsky A."/>
            <person name="Lewis M."/>
            <person name="Liu X."/>
            <person name="Lopez J."/>
            <person name="Ma D."/>
            <person name="Majoros W."/>
            <person name="McDaniel J."/>
            <person name="Murphy S."/>
            <person name="Newman M."/>
            <person name="Nguyen T."/>
            <person name="Nguyen N."/>
            <person name="Nodell M."/>
            <person name="Pan S."/>
            <person name="Peck J."/>
            <person name="Peterson M."/>
            <person name="Rowe W."/>
            <person name="Sanders R."/>
            <person name="Scott J."/>
            <person name="Simpson M."/>
            <person name="Smith T."/>
            <person name="Sprague A."/>
            <person name="Stockwell T."/>
            <person name="Turner R."/>
            <person name="Venter E."/>
            <person name="Wang M."/>
            <person name="Wen M."/>
            <person name="Wu D."/>
            <person name="Wu M."/>
            <person name="Xia A."/>
            <person name="Zandieh A."/>
            <person name="Zhu X."/>
        </authorList>
    </citation>
    <scope>NUCLEOTIDE SEQUENCE</scope>
</reference>
<evidence type="ECO:0000313" key="3">
    <source>
        <dbReference type="EMBL" id="EAW87190.1"/>
    </source>
</evidence>
<reference evidence="2" key="2">
    <citation type="journal article" date="2004" name="Genome Res.">
        <title>The status, quality, and expansion of the NIH full-length cDNA project: the Mammalian Gene Collection (MGC).</title>
        <authorList>
            <consortium name="The MGC Project Team"/>
            <person name="Gerhard D.S."/>
            <person name="Wagner L."/>
            <person name="Feingold E.A."/>
            <person name="Shenmen C.M."/>
            <person name="Grouse L.H."/>
            <person name="Schuler G."/>
            <person name="Klein S.L."/>
            <person name="Old S."/>
            <person name="Rasooly R."/>
            <person name="Good P."/>
            <person name="Guyer M."/>
            <person name="Peck A.M."/>
            <person name="Derge J.G."/>
            <person name="Lipman D."/>
            <person name="Collins F.S."/>
            <person name="Jang W."/>
            <person name="Sherry S."/>
            <person name="Feolo M."/>
            <person name="Misquitta L."/>
            <person name="Lee E."/>
            <person name="Rotmistrovsky K."/>
            <person name="Greenhut S.F."/>
            <person name="Schaefer C.F."/>
            <person name="Buetow K."/>
            <person name="Bonner T.I."/>
            <person name="Haussler D."/>
            <person name="Kent J."/>
            <person name="Kiekhaus M."/>
            <person name="Furey T."/>
            <person name="Brent M."/>
            <person name="Prange C."/>
            <person name="Schreiber K."/>
            <person name="Shapiro N."/>
            <person name="Bhat N.K."/>
            <person name="Hopkins R.F."/>
            <person name="Hsie F."/>
            <person name="Driscoll T."/>
            <person name="Soares M.B."/>
            <person name="Casavant T.L."/>
            <person name="Scheetz T.E."/>
            <person name="Brown-stein M.J."/>
            <person name="Usdin T.B."/>
            <person name="Toshiyuki S."/>
            <person name="Carninci P."/>
            <person name="Piao Y."/>
            <person name="Dudekula D.B."/>
            <person name="Ko M.S."/>
            <person name="Kawakami K."/>
            <person name="Suzuki Y."/>
            <person name="Sugano S."/>
            <person name="Gruber C.E."/>
            <person name="Smith M.R."/>
            <person name="Simmons B."/>
            <person name="Moore T."/>
            <person name="Waterman R."/>
            <person name="Johnson S.L."/>
            <person name="Ruan Y."/>
            <person name="Wei C.L."/>
            <person name="Mathavan S."/>
            <person name="Gunaratne P.H."/>
            <person name="Wu J."/>
            <person name="Garcia A.M."/>
            <person name="Hulyk S.W."/>
            <person name="Fuh E."/>
            <person name="Yuan Y."/>
            <person name="Sneed A."/>
            <person name="Kowis C."/>
            <person name="Hodgson A."/>
            <person name="Muzny D.M."/>
            <person name="McPherson J."/>
            <person name="Gibbs R.A."/>
            <person name="Fahey J."/>
            <person name="Helton E."/>
            <person name="Ketteman M."/>
            <person name="Madan A."/>
            <person name="Rodrigues S."/>
            <person name="Sanchez A."/>
            <person name="Whiting M."/>
            <person name="Madari A."/>
            <person name="Young A.C."/>
            <person name="Wetherby K.D."/>
            <person name="Granite S.J."/>
            <person name="Kwong P.N."/>
            <person name="Brinkley C.P."/>
            <person name="Pearson R.L."/>
            <person name="Bouffard G.G."/>
            <person name="Blakesly R.W."/>
            <person name="Green E.D."/>
            <person name="Dickson M.C."/>
            <person name="Rodriguez A.C."/>
            <person name="Grimwood J."/>
            <person name="Schmutz J."/>
            <person name="Myers R.M."/>
            <person name="Butterfield Y.S."/>
            <person name="Griffith M."/>
            <person name="Griffith O.L."/>
            <person name="Krzywinski M.I."/>
            <person name="Liao N."/>
            <person name="Morin R."/>
            <person name="Morrin R."/>
            <person name="Palmquist D."/>
            <person name="Petrescu A.S."/>
            <person name="Skalska U."/>
            <person name="Smailus D.E."/>
            <person name="Stott J.M."/>
            <person name="Schnerch A."/>
            <person name="Schein J.E."/>
            <person name="Jones S.J."/>
            <person name="Holt R.A."/>
            <person name="Baross A."/>
            <person name="Marra M.A."/>
            <person name="Clifton S."/>
            <person name="Makowski K.A."/>
            <person name="Bosak S."/>
            <person name="Malek J."/>
        </authorList>
    </citation>
    <scope>NUCLEOTIDE SEQUENCE [LARGE SCALE MRNA]</scope>
    <source>
        <tissue evidence="2">Pancreas</tissue>
    </source>
</reference>
<dbReference type="ChiTaRS" id="C7orf50">
    <property type="organism name" value="human"/>
</dbReference>
<feature type="region of interest" description="Disordered" evidence="1">
    <location>
        <begin position="1"/>
        <end position="29"/>
    </location>
</feature>
<dbReference type="AlphaFoldDB" id="Q8TAS9"/>
<dbReference type="OrthoDB" id="10261563at2759"/>
<gene>
    <name evidence="2" type="primary">C7orf50</name>
    <name evidence="3" type="ORF">hCG_1993407</name>
</gene>
<proteinExistence type="evidence at transcript level"/>
<evidence type="ECO:0000313" key="2">
    <source>
        <dbReference type="EMBL" id="AAH25971.1"/>
    </source>
</evidence>
<protein>
    <submittedName>
        <fullName evidence="2">C7orf50 protein</fullName>
    </submittedName>
    <submittedName>
        <fullName evidence="3">HCG1993407</fullName>
    </submittedName>
</protein>
<reference evidence="3" key="3">
    <citation type="submission" date="2005-07" db="EMBL/GenBank/DDBJ databases">
        <authorList>
            <person name="Mural R.J."/>
            <person name="Istrail S."/>
            <person name="Sutton G."/>
            <person name="Florea L."/>
            <person name="Halpern A.L."/>
            <person name="Mobarry C.M."/>
            <person name="Lippert R."/>
            <person name="Walenz B."/>
            <person name="Shatkay H."/>
            <person name="Dew I."/>
            <person name="Miller J.R."/>
            <person name="Flanigan M.J."/>
            <person name="Edwards N.J."/>
            <person name="Bolanos R."/>
            <person name="Fasulo D."/>
            <person name="Halldorsson B.V."/>
            <person name="Hannenhalli S."/>
            <person name="Turner R."/>
            <person name="Yooseph S."/>
            <person name="Lu F."/>
            <person name="Nusskern D.R."/>
            <person name="Shue B.C."/>
            <person name="Zheng X.H."/>
            <person name="Zhong F."/>
            <person name="Delcher A.L."/>
            <person name="Huson D.H."/>
            <person name="Kravitz S.A."/>
            <person name="Mouchard L."/>
            <person name="Reinert K."/>
            <person name="Remington K.A."/>
            <person name="Clark A.G."/>
            <person name="Waterman M.S."/>
            <person name="Eichler E.E."/>
            <person name="Adams M.D."/>
            <person name="Hunkapiller M.W."/>
            <person name="Myers E.W."/>
            <person name="Venter J.C."/>
        </authorList>
    </citation>
    <scope>NUCLEOTIDE SEQUENCE</scope>
</reference>
<sequence>AAGGAGRAVRTAGASLPRRRPCPRDLTAGSEAPARRVLCLRAQVTSG</sequence>